<feature type="binding site" evidence="9">
    <location>
        <position position="11"/>
    </location>
    <ligand>
        <name>substrate</name>
    </ligand>
</feature>
<dbReference type="Pfam" id="PF01467">
    <property type="entry name" value="CTP_transf_like"/>
    <property type="match status" value="1"/>
</dbReference>
<feature type="domain" description="Cytidyltransferase-like" evidence="10">
    <location>
        <begin position="8"/>
        <end position="135"/>
    </location>
</feature>
<keyword evidence="3 9" id="KW-0548">Nucleotidyltransferase</keyword>
<dbReference type="PATRIC" id="fig|1006576.9.peg.1442"/>
<dbReference type="HAMAP" id="MF_00151">
    <property type="entry name" value="PPAT_bact"/>
    <property type="match status" value="1"/>
</dbReference>
<evidence type="ECO:0000256" key="9">
    <source>
        <dbReference type="HAMAP-Rule" id="MF_00151"/>
    </source>
</evidence>
<dbReference type="InterPro" id="IPR014729">
    <property type="entry name" value="Rossmann-like_a/b/a_fold"/>
</dbReference>
<dbReference type="GO" id="GO:0005737">
    <property type="term" value="C:cytoplasm"/>
    <property type="evidence" value="ECO:0007669"/>
    <property type="project" value="UniProtKB-SubCell"/>
</dbReference>
<keyword evidence="4 9" id="KW-0547">Nucleotide-binding</keyword>
<comment type="function">
    <text evidence="9">Reversibly transfers an adenylyl group from ATP to 4'-phosphopantetheine, yielding dephospho-CoA (dPCoA) and pyrophosphate.</text>
</comment>
<feature type="binding site" evidence="9">
    <location>
        <position position="100"/>
    </location>
    <ligand>
        <name>ATP</name>
        <dbReference type="ChEBI" id="CHEBI:30616"/>
    </ligand>
</feature>
<accession>A0A0C7NZN0</accession>
<evidence type="ECO:0000259" key="10">
    <source>
        <dbReference type="Pfam" id="PF01467"/>
    </source>
</evidence>
<feature type="binding site" evidence="9">
    <location>
        <position position="43"/>
    </location>
    <ligand>
        <name>substrate</name>
    </ligand>
</feature>
<evidence type="ECO:0000256" key="3">
    <source>
        <dbReference type="ARBA" id="ARBA00022695"/>
    </source>
</evidence>
<reference evidence="12" key="1">
    <citation type="submission" date="2014-11" db="EMBL/GenBank/DDBJ databases">
        <authorList>
            <person name="Wibberg D."/>
        </authorList>
    </citation>
    <scope>NUCLEOTIDE SEQUENCE [LARGE SCALE GENOMIC DNA]</scope>
    <source>
        <strain evidence="12">L3</strain>
    </source>
</reference>
<comment type="pathway">
    <text evidence="9">Cofactor biosynthesis; coenzyme A biosynthesis; CoA from (R)-pantothenate: step 4/5.</text>
</comment>
<evidence type="ECO:0000256" key="7">
    <source>
        <dbReference type="ARBA" id="ARBA00022993"/>
    </source>
</evidence>
<keyword evidence="7 9" id="KW-0173">Coenzyme A biosynthesis</keyword>
<comment type="cofactor">
    <cofactor evidence="9">
        <name>Mg(2+)</name>
        <dbReference type="ChEBI" id="CHEBI:18420"/>
    </cofactor>
</comment>
<proteinExistence type="inferred from homology"/>
<comment type="catalytic activity">
    <reaction evidence="8 9">
        <text>(R)-4'-phosphopantetheine + ATP + H(+) = 3'-dephospho-CoA + diphosphate</text>
        <dbReference type="Rhea" id="RHEA:19801"/>
        <dbReference type="ChEBI" id="CHEBI:15378"/>
        <dbReference type="ChEBI" id="CHEBI:30616"/>
        <dbReference type="ChEBI" id="CHEBI:33019"/>
        <dbReference type="ChEBI" id="CHEBI:57328"/>
        <dbReference type="ChEBI" id="CHEBI:61723"/>
        <dbReference type="EC" id="2.7.7.3"/>
    </reaction>
</comment>
<gene>
    <name evidence="9 11" type="primary">coaD</name>
    <name evidence="11" type="ORF">DTL3_1444</name>
</gene>
<keyword evidence="5 9" id="KW-0067">ATP-binding</keyword>
<feature type="binding site" evidence="9">
    <location>
        <begin position="11"/>
        <end position="12"/>
    </location>
    <ligand>
        <name>ATP</name>
        <dbReference type="ChEBI" id="CHEBI:30616"/>
    </ligand>
</feature>
<dbReference type="AlphaFoldDB" id="A0A0C7NZN0"/>
<comment type="subcellular location">
    <subcellularLocation>
        <location evidence="9">Cytoplasm</location>
    </subcellularLocation>
</comment>
<name>A0A0C7NZN0_DEFTU</name>
<dbReference type="EMBL" id="LN824141">
    <property type="protein sequence ID" value="CEP78738.1"/>
    <property type="molecule type" value="Genomic_DNA"/>
</dbReference>
<sequence length="161" mass="18806">MPKQDAAYPGSFDPITNGHVNIVERVGDRFDKIYVIVMNNPQKKYLFSLSERVEMVKRDFEHMQNVVVDVYDGLLVDYLKNHRIYNLIRGLRAVSDFEYELQMAHANKSLLPQLEVFFLMADTKYSFISSSMIKEIAQYGGDVSKWVSKFVEDRLKEKLLK</sequence>
<feature type="binding site" evidence="9">
    <location>
        <position position="19"/>
    </location>
    <ligand>
        <name>ATP</name>
        <dbReference type="ChEBI" id="CHEBI:30616"/>
    </ligand>
</feature>
<evidence type="ECO:0000313" key="12">
    <source>
        <dbReference type="Proteomes" id="UP000032809"/>
    </source>
</evidence>
<evidence type="ECO:0000313" key="11">
    <source>
        <dbReference type="EMBL" id="CEP78738.1"/>
    </source>
</evidence>
<dbReference type="GO" id="GO:0015937">
    <property type="term" value="P:coenzyme A biosynthetic process"/>
    <property type="evidence" value="ECO:0007669"/>
    <property type="project" value="UniProtKB-UniRule"/>
</dbReference>
<dbReference type="InterPro" id="IPR004821">
    <property type="entry name" value="Cyt_trans-like"/>
</dbReference>
<dbReference type="Proteomes" id="UP000032809">
    <property type="component" value="Chromosome I"/>
</dbReference>
<keyword evidence="2 9" id="KW-0808">Transferase</keyword>
<dbReference type="GO" id="GO:0005524">
    <property type="term" value="F:ATP binding"/>
    <property type="evidence" value="ECO:0007669"/>
    <property type="project" value="UniProtKB-KW"/>
</dbReference>
<dbReference type="OrthoDB" id="9806661at2"/>
<feature type="binding site" evidence="9">
    <location>
        <begin position="90"/>
        <end position="92"/>
    </location>
    <ligand>
        <name>ATP</name>
        <dbReference type="ChEBI" id="CHEBI:30616"/>
    </ligand>
</feature>
<evidence type="ECO:0000256" key="6">
    <source>
        <dbReference type="ARBA" id="ARBA00022842"/>
    </source>
</evidence>
<feature type="binding site" evidence="9">
    <location>
        <begin position="125"/>
        <end position="131"/>
    </location>
    <ligand>
        <name>ATP</name>
        <dbReference type="ChEBI" id="CHEBI:30616"/>
    </ligand>
</feature>
<dbReference type="STRING" id="1006576.DTL3_1444"/>
<dbReference type="CDD" id="cd02163">
    <property type="entry name" value="PPAT"/>
    <property type="match status" value="1"/>
</dbReference>
<dbReference type="SUPFAM" id="SSF52374">
    <property type="entry name" value="Nucleotidylyl transferase"/>
    <property type="match status" value="1"/>
</dbReference>
<keyword evidence="12" id="KW-1185">Reference proteome</keyword>
<dbReference type="EC" id="2.7.7.3" evidence="9"/>
<evidence type="ECO:0000256" key="1">
    <source>
        <dbReference type="ARBA" id="ARBA00022490"/>
    </source>
</evidence>
<feature type="binding site" evidence="9">
    <location>
        <position position="89"/>
    </location>
    <ligand>
        <name>substrate</name>
    </ligand>
</feature>
<dbReference type="GO" id="GO:0004595">
    <property type="term" value="F:pantetheine-phosphate adenylyltransferase activity"/>
    <property type="evidence" value="ECO:0007669"/>
    <property type="project" value="UniProtKB-UniRule"/>
</dbReference>
<dbReference type="NCBIfam" id="TIGR00125">
    <property type="entry name" value="cyt_tran_rel"/>
    <property type="match status" value="1"/>
</dbReference>
<keyword evidence="1 9" id="KW-0963">Cytoplasm</keyword>
<dbReference type="RefSeq" id="WP_045088131.1">
    <property type="nucleotide sequence ID" value="NZ_LN824141.1"/>
</dbReference>
<dbReference type="HOGENOM" id="CLU_100149_0_1_0"/>
<dbReference type="KEGG" id="dtn:DTL3_1444"/>
<dbReference type="Gene3D" id="3.40.50.620">
    <property type="entry name" value="HUPs"/>
    <property type="match status" value="1"/>
</dbReference>
<comment type="subunit">
    <text evidence="9">Homohexamer.</text>
</comment>
<organism evidence="11 12">
    <name type="scientific">Defluviitoga tunisiensis</name>
    <dbReference type="NCBI Taxonomy" id="1006576"/>
    <lineage>
        <taxon>Bacteria</taxon>
        <taxon>Thermotogati</taxon>
        <taxon>Thermotogota</taxon>
        <taxon>Thermotogae</taxon>
        <taxon>Petrotogales</taxon>
        <taxon>Petrotogaceae</taxon>
        <taxon>Defluviitoga</taxon>
    </lineage>
</organism>
<feature type="site" description="Transition state stabilizer" evidence="9">
    <location>
        <position position="19"/>
    </location>
</feature>
<evidence type="ECO:0000256" key="8">
    <source>
        <dbReference type="ARBA" id="ARBA00029346"/>
    </source>
</evidence>
<dbReference type="PANTHER" id="PTHR21342">
    <property type="entry name" value="PHOSPHOPANTETHEINE ADENYLYLTRANSFERASE"/>
    <property type="match status" value="1"/>
</dbReference>
<comment type="similarity">
    <text evidence="9">Belongs to the bacterial CoaD family.</text>
</comment>
<evidence type="ECO:0000256" key="4">
    <source>
        <dbReference type="ARBA" id="ARBA00022741"/>
    </source>
</evidence>
<dbReference type="InterPro" id="IPR001980">
    <property type="entry name" value="PPAT"/>
</dbReference>
<dbReference type="PRINTS" id="PR01020">
    <property type="entry name" value="LPSBIOSNTHSS"/>
</dbReference>
<feature type="binding site" evidence="9">
    <location>
        <position position="75"/>
    </location>
    <ligand>
        <name>substrate</name>
    </ligand>
</feature>
<dbReference type="NCBIfam" id="TIGR01510">
    <property type="entry name" value="coaD_prev_kdtB"/>
    <property type="match status" value="1"/>
</dbReference>
<protein>
    <recommendedName>
        <fullName evidence="9">Phosphopantetheine adenylyltransferase</fullName>
        <ecNumber evidence="9">2.7.7.3</ecNumber>
    </recommendedName>
    <alternativeName>
        <fullName evidence="9">Dephospho-CoA pyrophosphorylase</fullName>
    </alternativeName>
    <alternativeName>
        <fullName evidence="9">Pantetheine-phosphate adenylyltransferase</fullName>
        <shortName evidence="9">PPAT</shortName>
    </alternativeName>
</protein>
<dbReference type="UniPathway" id="UPA00241">
    <property type="reaction ID" value="UER00355"/>
</dbReference>
<keyword evidence="6 9" id="KW-0460">Magnesium</keyword>
<evidence type="ECO:0000256" key="2">
    <source>
        <dbReference type="ARBA" id="ARBA00022679"/>
    </source>
</evidence>
<dbReference type="PANTHER" id="PTHR21342:SF1">
    <property type="entry name" value="PHOSPHOPANTETHEINE ADENYLYLTRANSFERASE"/>
    <property type="match status" value="1"/>
</dbReference>
<evidence type="ECO:0000256" key="5">
    <source>
        <dbReference type="ARBA" id="ARBA00022840"/>
    </source>
</evidence>